<dbReference type="Proteomes" id="UP000058925">
    <property type="component" value="Chromosome"/>
</dbReference>
<evidence type="ECO:0000259" key="8">
    <source>
        <dbReference type="PROSITE" id="PS50165"/>
    </source>
</evidence>
<dbReference type="KEGG" id="taa:NMY3_01896"/>
<keyword evidence="4" id="KW-0267">Excision nuclease</keyword>
<evidence type="ECO:0000313" key="10">
    <source>
        <dbReference type="Proteomes" id="UP000058925"/>
    </source>
</evidence>
<dbReference type="CDD" id="cd10434">
    <property type="entry name" value="GIY-YIG_UvrC_Cho"/>
    <property type="match status" value="1"/>
</dbReference>
<dbReference type="GO" id="GO:0006289">
    <property type="term" value="P:nucleotide-excision repair"/>
    <property type="evidence" value="ECO:0007669"/>
    <property type="project" value="InterPro"/>
</dbReference>
<evidence type="ECO:0000256" key="3">
    <source>
        <dbReference type="ARBA" id="ARBA00022769"/>
    </source>
</evidence>
<dbReference type="InterPro" id="IPR001162">
    <property type="entry name" value="UvrC_RNase_H_dom"/>
</dbReference>
<reference evidence="10" key="1">
    <citation type="submission" date="2015-10" db="EMBL/GenBank/DDBJ databases">
        <title>Niche specialization of a soil ammonia-oxidizing archaeon, Candidatus Nitrosocosmicus oleophilus.</title>
        <authorList>
            <person name="Jung M.-Y."/>
            <person name="Rhee S.-K."/>
        </authorList>
    </citation>
    <scope>NUCLEOTIDE SEQUENCE [LARGE SCALE GENOMIC DNA]</scope>
    <source>
        <strain evidence="10">MY3</strain>
    </source>
</reference>
<evidence type="ECO:0000256" key="2">
    <source>
        <dbReference type="ARBA" id="ARBA00022763"/>
    </source>
</evidence>
<dbReference type="Pfam" id="PF01541">
    <property type="entry name" value="GIY-YIG"/>
    <property type="match status" value="1"/>
</dbReference>
<evidence type="ECO:0000256" key="1">
    <source>
        <dbReference type="ARBA" id="ARBA00022490"/>
    </source>
</evidence>
<evidence type="ECO:0000259" key="7">
    <source>
        <dbReference type="PROSITE" id="PS50164"/>
    </source>
</evidence>
<keyword evidence="3" id="KW-0228">DNA excision</keyword>
<dbReference type="PANTHER" id="PTHR30562:SF1">
    <property type="entry name" value="UVRABC SYSTEM PROTEIN C"/>
    <property type="match status" value="1"/>
</dbReference>
<dbReference type="GO" id="GO:0009380">
    <property type="term" value="C:excinuclease repair complex"/>
    <property type="evidence" value="ECO:0007669"/>
    <property type="project" value="InterPro"/>
</dbReference>
<keyword evidence="10" id="KW-1185">Reference proteome</keyword>
<evidence type="ECO:0000259" key="6">
    <source>
        <dbReference type="PROSITE" id="PS50151"/>
    </source>
</evidence>
<dbReference type="InterPro" id="IPR038476">
    <property type="entry name" value="UvrC_RNase_H_dom_sf"/>
</dbReference>
<dbReference type="EMBL" id="CP012850">
    <property type="protein sequence ID" value="ALI36099.1"/>
    <property type="molecule type" value="Genomic_DNA"/>
</dbReference>
<dbReference type="PANTHER" id="PTHR30562">
    <property type="entry name" value="UVRC/OXIDOREDUCTASE"/>
    <property type="match status" value="1"/>
</dbReference>
<keyword evidence="5" id="KW-0234">DNA repair</keyword>
<dbReference type="InterPro" id="IPR035901">
    <property type="entry name" value="GIY-YIG_endonuc_sf"/>
</dbReference>
<proteinExistence type="predicted"/>
<feature type="domain" description="UVR" evidence="6">
    <location>
        <begin position="189"/>
        <end position="224"/>
    </location>
</feature>
<dbReference type="NCBIfam" id="TIGR00194">
    <property type="entry name" value="uvrC"/>
    <property type="match status" value="1"/>
</dbReference>
<dbReference type="InterPro" id="IPR001943">
    <property type="entry name" value="UVR_dom"/>
</dbReference>
<dbReference type="PROSITE" id="PS50165">
    <property type="entry name" value="UVRC"/>
    <property type="match status" value="1"/>
</dbReference>
<evidence type="ECO:0000313" key="9">
    <source>
        <dbReference type="EMBL" id="ALI36099.1"/>
    </source>
</evidence>
<dbReference type="InterPro" id="IPR004791">
    <property type="entry name" value="UvrC"/>
</dbReference>
<protein>
    <submittedName>
        <fullName evidence="9">UvrABC system protein C</fullName>
    </submittedName>
</protein>
<feature type="domain" description="UvrC family homology region profile" evidence="8">
    <location>
        <begin position="284"/>
        <end position="476"/>
    </location>
</feature>
<dbReference type="PROSITE" id="PS50151">
    <property type="entry name" value="UVR"/>
    <property type="match status" value="1"/>
</dbReference>
<feature type="domain" description="GIY-YIG" evidence="7">
    <location>
        <begin position="1"/>
        <end position="77"/>
    </location>
</feature>
<dbReference type="Gene3D" id="3.30.420.340">
    <property type="entry name" value="UvrC, RNAse H endonuclease domain"/>
    <property type="match status" value="1"/>
</dbReference>
<dbReference type="InterPro" id="IPR036876">
    <property type="entry name" value="UVR_dom_sf"/>
</dbReference>
<dbReference type="SUPFAM" id="SSF46600">
    <property type="entry name" value="C-terminal UvrC-binding domain of UvrB"/>
    <property type="match status" value="1"/>
</dbReference>
<keyword evidence="1" id="KW-0963">Cytoplasm</keyword>
<dbReference type="Pfam" id="PF22920">
    <property type="entry name" value="UvrC_RNaseH"/>
    <property type="match status" value="1"/>
</dbReference>
<accession>A0A654M0R9</accession>
<name>A0A654M0R9_9ARCH</name>
<dbReference type="PROSITE" id="PS50164">
    <property type="entry name" value="GIY_YIG"/>
    <property type="match status" value="1"/>
</dbReference>
<evidence type="ECO:0000256" key="4">
    <source>
        <dbReference type="ARBA" id="ARBA00022881"/>
    </source>
</evidence>
<dbReference type="InterPro" id="IPR050066">
    <property type="entry name" value="UvrABC_protein_C"/>
</dbReference>
<dbReference type="InterPro" id="IPR047296">
    <property type="entry name" value="GIY-YIG_UvrC_Cho"/>
</dbReference>
<dbReference type="OrthoDB" id="121419at2157"/>
<evidence type="ECO:0000256" key="5">
    <source>
        <dbReference type="ARBA" id="ARBA00023204"/>
    </source>
</evidence>
<organism evidence="9 10">
    <name type="scientific">Candidatus Nitrosocosmicus oleophilus</name>
    <dbReference type="NCBI Taxonomy" id="1353260"/>
    <lineage>
        <taxon>Archaea</taxon>
        <taxon>Nitrososphaerota</taxon>
        <taxon>Nitrososphaeria</taxon>
        <taxon>Nitrososphaerales</taxon>
        <taxon>Nitrososphaeraceae</taxon>
        <taxon>Candidatus Nitrosocosmicus</taxon>
    </lineage>
</organism>
<dbReference type="Pfam" id="PF08459">
    <property type="entry name" value="UvrC_RNaseH_dom"/>
    <property type="match status" value="1"/>
</dbReference>
<dbReference type="GO" id="GO:0009381">
    <property type="term" value="F:excinuclease ABC activity"/>
    <property type="evidence" value="ECO:0007669"/>
    <property type="project" value="InterPro"/>
</dbReference>
<dbReference type="AlphaFoldDB" id="A0A654M0R9"/>
<dbReference type="Pfam" id="PF02151">
    <property type="entry name" value="UVR"/>
    <property type="match status" value="1"/>
</dbReference>
<gene>
    <name evidence="9" type="primary">uvrC</name>
    <name evidence="9" type="ORF">NMY3_01896</name>
</gene>
<dbReference type="InterPro" id="IPR000305">
    <property type="entry name" value="GIY-YIG_endonuc"/>
</dbReference>
<dbReference type="SUPFAM" id="SSF82771">
    <property type="entry name" value="GIY-YIG endonuclease"/>
    <property type="match status" value="1"/>
</dbReference>
<dbReference type="Gene3D" id="3.40.1440.10">
    <property type="entry name" value="GIY-YIG endonuclease"/>
    <property type="match status" value="1"/>
</dbReference>
<keyword evidence="2" id="KW-0227">DNA damage</keyword>
<dbReference type="SMART" id="SM00465">
    <property type="entry name" value="GIYc"/>
    <property type="match status" value="1"/>
</dbReference>
<sequence length="546" mass="63856">MKDENGNIIYIGKAKYLDRRIKSYFSKNIQNLQDNNWKTRVLVTKIKSIDYIITDNEIEAYLLESNLIKKHRPIFNIELKDQQRYTYLKITDETFPRLLVTRRNRNGHFTGTKGEIIGPFVKGSSRYLSVGLLRKMFKIRICTKLPKKECLEYHIGNCDAPCINKISEEQYKENIVSLKKILDDNEALGNFNKKLETEMKIASDNRDYERAIFIRDTLTRLQNLLHHQKMENNSIEGYKSEEYIGFLEDENQNNMHVMTLVSKNGIINDMKKYQFDMLGDNSIENFICQYYHSSAKVPNVIYLSKSIGEEINLQKVLYKMTGAEVKIIPLDSNYLLEEHQYKSNDINKFNIMQLILNNLLTYIEKNHEPALDDLQKLLGLKRLPYIIDCFDISNFGNDFAVGACTRFMNGIPEKQGYRKFKIKKVSYQNDFLMMEEIIRRRYSSDKFGEDVPEDKRTDRFPDLIVIDGGKGHLNTAIATLKKLGIGEIDCISLAKENEEVHTPSSAMPILIPRNKKSLKILQHIRDESHRFGLTYNRYLRRKMLNP</sequence>